<evidence type="ECO:0008006" key="2">
    <source>
        <dbReference type="Google" id="ProtNLM"/>
    </source>
</evidence>
<reference evidence="1" key="1">
    <citation type="journal article" date="2014" name="Front. Microbiol.">
        <title>High frequency of phylogenetically diverse reductive dehalogenase-homologous genes in deep subseafloor sedimentary metagenomes.</title>
        <authorList>
            <person name="Kawai M."/>
            <person name="Futagami T."/>
            <person name="Toyoda A."/>
            <person name="Takaki Y."/>
            <person name="Nishi S."/>
            <person name="Hori S."/>
            <person name="Arai W."/>
            <person name="Tsubouchi T."/>
            <person name="Morono Y."/>
            <person name="Uchiyama I."/>
            <person name="Ito T."/>
            <person name="Fujiyama A."/>
            <person name="Inagaki F."/>
            <person name="Takami H."/>
        </authorList>
    </citation>
    <scope>NUCLEOTIDE SEQUENCE</scope>
    <source>
        <strain evidence="1">Expedition CK06-06</strain>
    </source>
</reference>
<dbReference type="SUPFAM" id="SSF89550">
    <property type="entry name" value="PHP domain-like"/>
    <property type="match status" value="1"/>
</dbReference>
<gene>
    <name evidence="1" type="ORF">S06H3_05327</name>
</gene>
<proteinExistence type="predicted"/>
<dbReference type="AlphaFoldDB" id="X1M5S0"/>
<dbReference type="PANTHER" id="PTHR40084">
    <property type="entry name" value="PHOSPHOHYDROLASE, PHP FAMILY"/>
    <property type="match status" value="1"/>
</dbReference>
<name>X1M5S0_9ZZZZ</name>
<accession>X1M5S0</accession>
<dbReference type="InterPro" id="IPR016195">
    <property type="entry name" value="Pol/histidinol_Pase-like"/>
</dbReference>
<organism evidence="1">
    <name type="scientific">marine sediment metagenome</name>
    <dbReference type="NCBI Taxonomy" id="412755"/>
    <lineage>
        <taxon>unclassified sequences</taxon>
        <taxon>metagenomes</taxon>
        <taxon>ecological metagenomes</taxon>
    </lineage>
</organism>
<protein>
    <recommendedName>
        <fullName evidence="2">DNA helicase UvrD</fullName>
    </recommendedName>
</protein>
<comment type="caution">
    <text evidence="1">The sequence shown here is derived from an EMBL/GenBank/DDBJ whole genome shotgun (WGS) entry which is preliminary data.</text>
</comment>
<evidence type="ECO:0000313" key="1">
    <source>
        <dbReference type="EMBL" id="GAI01724.1"/>
    </source>
</evidence>
<sequence>MSFIADFHIHSPYSRATSKDLCFETLYQWAGLKGVSLIGTGDFTHPAWLAEIKEKLIPDGKGLFKLRDESIPSLNIKLPCENLTPIRFIITCEISNIYKYEGKTRKVHNLICMPDF</sequence>
<dbReference type="EMBL" id="BARV01001963">
    <property type="protein sequence ID" value="GAI01724.1"/>
    <property type="molecule type" value="Genomic_DNA"/>
</dbReference>
<feature type="non-terminal residue" evidence="1">
    <location>
        <position position="116"/>
    </location>
</feature>
<dbReference type="PANTHER" id="PTHR40084:SF1">
    <property type="entry name" value="PHOSPHOTRANSFERASE"/>
    <property type="match status" value="1"/>
</dbReference>